<gene>
    <name evidence="3" type="ORF">METZ01_LOCUS274695</name>
</gene>
<dbReference type="GO" id="GO:0016491">
    <property type="term" value="F:oxidoreductase activity"/>
    <property type="evidence" value="ECO:0007669"/>
    <property type="project" value="InterPro"/>
</dbReference>
<comment type="similarity">
    <text evidence="1">Belongs to the F420H(2)-dependent quinone reductase family.</text>
</comment>
<accession>A0A382KGI3</accession>
<evidence type="ECO:0008006" key="4">
    <source>
        <dbReference type="Google" id="ProtNLM"/>
    </source>
</evidence>
<comment type="catalytic activity">
    <reaction evidence="2">
        <text>oxidized coenzyme F420-(gamma-L-Glu)(n) + a quinol + H(+) = reduced coenzyme F420-(gamma-L-Glu)(n) + a quinone</text>
        <dbReference type="Rhea" id="RHEA:39663"/>
        <dbReference type="Rhea" id="RHEA-COMP:12939"/>
        <dbReference type="Rhea" id="RHEA-COMP:14378"/>
        <dbReference type="ChEBI" id="CHEBI:15378"/>
        <dbReference type="ChEBI" id="CHEBI:24646"/>
        <dbReference type="ChEBI" id="CHEBI:132124"/>
        <dbReference type="ChEBI" id="CHEBI:133980"/>
        <dbReference type="ChEBI" id="CHEBI:139511"/>
    </reaction>
</comment>
<dbReference type="AlphaFoldDB" id="A0A382KGI3"/>
<proteinExistence type="inferred from homology"/>
<dbReference type="PANTHER" id="PTHR39428:SF1">
    <property type="entry name" value="F420H(2)-DEPENDENT QUINONE REDUCTASE RV1261C"/>
    <property type="match status" value="1"/>
</dbReference>
<reference evidence="3" key="1">
    <citation type="submission" date="2018-05" db="EMBL/GenBank/DDBJ databases">
        <authorList>
            <person name="Lanie J.A."/>
            <person name="Ng W.-L."/>
            <person name="Kazmierczak K.M."/>
            <person name="Andrzejewski T.M."/>
            <person name="Davidsen T.M."/>
            <person name="Wayne K.J."/>
            <person name="Tettelin H."/>
            <person name="Glass J.I."/>
            <person name="Rusch D."/>
            <person name="Podicherti R."/>
            <person name="Tsui H.-C.T."/>
            <person name="Winkler M.E."/>
        </authorList>
    </citation>
    <scope>NUCLEOTIDE SEQUENCE</scope>
</reference>
<dbReference type="PANTHER" id="PTHR39428">
    <property type="entry name" value="F420H(2)-DEPENDENT QUINONE REDUCTASE RV1261C"/>
    <property type="match status" value="1"/>
</dbReference>
<protein>
    <recommendedName>
        <fullName evidence="4">Nitroreductase family deazaflavin-dependent oxidoreductase</fullName>
    </recommendedName>
</protein>
<dbReference type="Gene3D" id="2.30.110.10">
    <property type="entry name" value="Electron Transport, Fmn-binding Protein, Chain A"/>
    <property type="match status" value="1"/>
</dbReference>
<dbReference type="Pfam" id="PF04075">
    <property type="entry name" value="F420H2_quin_red"/>
    <property type="match status" value="1"/>
</dbReference>
<dbReference type="EMBL" id="UINC01079645">
    <property type="protein sequence ID" value="SVC21841.1"/>
    <property type="molecule type" value="Genomic_DNA"/>
</dbReference>
<dbReference type="GO" id="GO:0005886">
    <property type="term" value="C:plasma membrane"/>
    <property type="evidence" value="ECO:0007669"/>
    <property type="project" value="TreeGrafter"/>
</dbReference>
<dbReference type="InterPro" id="IPR012349">
    <property type="entry name" value="Split_barrel_FMN-bd"/>
</dbReference>
<evidence type="ECO:0000256" key="1">
    <source>
        <dbReference type="ARBA" id="ARBA00008710"/>
    </source>
</evidence>
<dbReference type="GO" id="GO:0070967">
    <property type="term" value="F:coenzyme F420 binding"/>
    <property type="evidence" value="ECO:0007669"/>
    <property type="project" value="TreeGrafter"/>
</dbReference>
<sequence length="144" mass="16120">MRWFFKLVRSTHATVFRLSGGRIGASIAGMPMLLLTTKGRQSGRAHTVPLGFLMEEDSFVVIASYRGSPRNPAWYLNLQSEPQVTVQVGERNIAVVAKTADAEGRARLWNRLVAKTPIYKRFQDRTSRQIPVVYLMPVDSGVEA</sequence>
<dbReference type="NCBIfam" id="TIGR00026">
    <property type="entry name" value="hi_GC_TIGR00026"/>
    <property type="match status" value="1"/>
</dbReference>
<dbReference type="InterPro" id="IPR004378">
    <property type="entry name" value="F420H2_quin_Rdtase"/>
</dbReference>
<dbReference type="SUPFAM" id="SSF50475">
    <property type="entry name" value="FMN-binding split barrel"/>
    <property type="match status" value="1"/>
</dbReference>
<name>A0A382KGI3_9ZZZZ</name>
<organism evidence="3">
    <name type="scientific">marine metagenome</name>
    <dbReference type="NCBI Taxonomy" id="408172"/>
    <lineage>
        <taxon>unclassified sequences</taxon>
        <taxon>metagenomes</taxon>
        <taxon>ecological metagenomes</taxon>
    </lineage>
</organism>
<evidence type="ECO:0000313" key="3">
    <source>
        <dbReference type="EMBL" id="SVC21841.1"/>
    </source>
</evidence>
<evidence type="ECO:0000256" key="2">
    <source>
        <dbReference type="ARBA" id="ARBA00049106"/>
    </source>
</evidence>